<dbReference type="CDD" id="cd05466">
    <property type="entry name" value="PBP2_LTTR_substrate"/>
    <property type="match status" value="1"/>
</dbReference>
<dbReference type="EMBL" id="JAKZFC010000006">
    <property type="protein sequence ID" value="MCH7323168.1"/>
    <property type="molecule type" value="Genomic_DNA"/>
</dbReference>
<dbReference type="Gene3D" id="1.10.10.10">
    <property type="entry name" value="Winged helix-like DNA-binding domain superfamily/Winged helix DNA-binding domain"/>
    <property type="match status" value="1"/>
</dbReference>
<evidence type="ECO:0000256" key="4">
    <source>
        <dbReference type="ARBA" id="ARBA00023163"/>
    </source>
</evidence>
<evidence type="ECO:0000256" key="1">
    <source>
        <dbReference type="ARBA" id="ARBA00009437"/>
    </source>
</evidence>
<gene>
    <name evidence="6" type="ORF">LZ480_14925</name>
</gene>
<protein>
    <submittedName>
        <fullName evidence="6">LysR family transcriptional regulator</fullName>
    </submittedName>
</protein>
<evidence type="ECO:0000256" key="3">
    <source>
        <dbReference type="ARBA" id="ARBA00023125"/>
    </source>
</evidence>
<comment type="caution">
    <text evidence="6">The sequence shown here is derived from an EMBL/GenBank/DDBJ whole genome shotgun (WGS) entry which is preliminary data.</text>
</comment>
<keyword evidence="3" id="KW-0238">DNA-binding</keyword>
<dbReference type="InterPro" id="IPR036390">
    <property type="entry name" value="WH_DNA-bd_sf"/>
</dbReference>
<comment type="similarity">
    <text evidence="1">Belongs to the LysR transcriptional regulatory family.</text>
</comment>
<keyword evidence="2" id="KW-0805">Transcription regulation</keyword>
<dbReference type="Pfam" id="PF00126">
    <property type="entry name" value="HTH_1"/>
    <property type="match status" value="1"/>
</dbReference>
<dbReference type="Pfam" id="PF03466">
    <property type="entry name" value="LysR_substrate"/>
    <property type="match status" value="1"/>
</dbReference>
<dbReference type="SUPFAM" id="SSF46785">
    <property type="entry name" value="Winged helix' DNA-binding domain"/>
    <property type="match status" value="1"/>
</dbReference>
<dbReference type="InterPro" id="IPR000847">
    <property type="entry name" value="LysR_HTH_N"/>
</dbReference>
<dbReference type="InterPro" id="IPR036388">
    <property type="entry name" value="WH-like_DNA-bd_sf"/>
</dbReference>
<sequence>MLKNMDYVYAVYKYKSFSKAAEALYISQPALSSTIKKVEETIGLPIFDRSNNPIKLTPAGQHYISTIENIMHLEKEMRSYFDELKEQYQNTIYIGGTSFFCTYVLPKLVQQFNTEYADYTVNLTEGNTDLLIKYLREGDVDLIIDVENKSESKLFHSNIWSKEDLLLAVPSHLKINEKLKKNRLTFHDITDGTYKNEKYPKISLKLFENETFILLKKGHDMYQRSFKICKNAGFTPKVSMYLDQLLTSYEIANKGIGITFIRASITRYLSSTEKLYFYKIDDPLAFQNIMLYYKKSNKLSSSQEQFISFIKNAINYY</sequence>
<evidence type="ECO:0000313" key="6">
    <source>
        <dbReference type="EMBL" id="MCH7323168.1"/>
    </source>
</evidence>
<dbReference type="SUPFAM" id="SSF53850">
    <property type="entry name" value="Periplasmic binding protein-like II"/>
    <property type="match status" value="1"/>
</dbReference>
<dbReference type="PROSITE" id="PS50931">
    <property type="entry name" value="HTH_LYSR"/>
    <property type="match status" value="1"/>
</dbReference>
<evidence type="ECO:0000256" key="2">
    <source>
        <dbReference type="ARBA" id="ARBA00023015"/>
    </source>
</evidence>
<organism evidence="6 7">
    <name type="scientific">Solibacillus palustris</name>
    <dbReference type="NCBI Taxonomy" id="2908203"/>
    <lineage>
        <taxon>Bacteria</taxon>
        <taxon>Bacillati</taxon>
        <taxon>Bacillota</taxon>
        <taxon>Bacilli</taxon>
        <taxon>Bacillales</taxon>
        <taxon>Caryophanaceae</taxon>
        <taxon>Solibacillus</taxon>
    </lineage>
</organism>
<evidence type="ECO:0000313" key="7">
    <source>
        <dbReference type="Proteomes" id="UP001316087"/>
    </source>
</evidence>
<evidence type="ECO:0000259" key="5">
    <source>
        <dbReference type="PROSITE" id="PS50931"/>
    </source>
</evidence>
<dbReference type="InterPro" id="IPR005119">
    <property type="entry name" value="LysR_subst-bd"/>
</dbReference>
<feature type="domain" description="HTH lysR-type" evidence="5">
    <location>
        <begin position="1"/>
        <end position="57"/>
    </location>
</feature>
<reference evidence="6 7" key="1">
    <citation type="submission" date="2022-03" db="EMBL/GenBank/DDBJ databases">
        <authorList>
            <person name="Jo J.-H."/>
            <person name="Im W.-T."/>
        </authorList>
    </citation>
    <scope>NUCLEOTIDE SEQUENCE [LARGE SCALE GENOMIC DNA]</scope>
    <source>
        <strain evidence="6 7">MA9</strain>
    </source>
</reference>
<dbReference type="PRINTS" id="PR00039">
    <property type="entry name" value="HTHLYSR"/>
</dbReference>
<name>A0ABS9UGT4_9BACL</name>
<dbReference type="Proteomes" id="UP001316087">
    <property type="component" value="Unassembled WGS sequence"/>
</dbReference>
<keyword evidence="4" id="KW-0804">Transcription</keyword>
<accession>A0ABS9UGT4</accession>
<proteinExistence type="inferred from homology"/>
<dbReference type="PANTHER" id="PTHR30126">
    <property type="entry name" value="HTH-TYPE TRANSCRIPTIONAL REGULATOR"/>
    <property type="match status" value="1"/>
</dbReference>
<dbReference type="RefSeq" id="WP_241370340.1">
    <property type="nucleotide sequence ID" value="NZ_JAKZFC010000006.1"/>
</dbReference>
<keyword evidence="7" id="KW-1185">Reference proteome</keyword>
<dbReference type="PANTHER" id="PTHR30126:SF96">
    <property type="entry name" value="TRANSCRIPTIONAL REGULATORY PROTEIN, LYSR FAMILY"/>
    <property type="match status" value="1"/>
</dbReference>
<dbReference type="Gene3D" id="3.40.190.290">
    <property type="match status" value="1"/>
</dbReference>